<dbReference type="OrthoDB" id="9785840at2"/>
<keyword evidence="2" id="KW-1185">Reference proteome</keyword>
<dbReference type="Gene3D" id="3.40.630.40">
    <property type="entry name" value="Zn-dependent exopeptidases"/>
    <property type="match status" value="1"/>
</dbReference>
<organism evidence="1 2">
    <name type="scientific">Flavilitoribacter nigricans (strain ATCC 23147 / DSM 23189 / NBRC 102662 / NCIMB 1420 / SS-2)</name>
    <name type="common">Lewinella nigricans</name>
    <dbReference type="NCBI Taxonomy" id="1122177"/>
    <lineage>
        <taxon>Bacteria</taxon>
        <taxon>Pseudomonadati</taxon>
        <taxon>Bacteroidota</taxon>
        <taxon>Saprospiria</taxon>
        <taxon>Saprospirales</taxon>
        <taxon>Lewinellaceae</taxon>
        <taxon>Flavilitoribacter</taxon>
    </lineage>
</organism>
<comment type="caution">
    <text evidence="1">The sequence shown here is derived from an EMBL/GenBank/DDBJ whole genome shotgun (WGS) entry which is preliminary data.</text>
</comment>
<dbReference type="EMBL" id="PDUD01000025">
    <property type="protein sequence ID" value="PHN04578.1"/>
    <property type="molecule type" value="Genomic_DNA"/>
</dbReference>
<dbReference type="Proteomes" id="UP000223913">
    <property type="component" value="Unassembled WGS sequence"/>
</dbReference>
<dbReference type="InterPro" id="IPR007709">
    <property type="entry name" value="N-FG_amidohydro"/>
</dbReference>
<evidence type="ECO:0000313" key="1">
    <source>
        <dbReference type="EMBL" id="PHN04578.1"/>
    </source>
</evidence>
<dbReference type="RefSeq" id="WP_099152152.1">
    <property type="nucleotide sequence ID" value="NZ_PDUD01000025.1"/>
</dbReference>
<reference evidence="1 2" key="1">
    <citation type="submission" date="2017-10" db="EMBL/GenBank/DDBJ databases">
        <title>The draft genome sequence of Lewinella nigricans NBRC 102662.</title>
        <authorList>
            <person name="Wang K."/>
        </authorList>
    </citation>
    <scope>NUCLEOTIDE SEQUENCE [LARGE SCALE GENOMIC DNA]</scope>
    <source>
        <strain evidence="1 2">NBRC 102662</strain>
    </source>
</reference>
<keyword evidence="1" id="KW-0378">Hydrolase</keyword>
<dbReference type="SUPFAM" id="SSF53187">
    <property type="entry name" value="Zn-dependent exopeptidases"/>
    <property type="match status" value="1"/>
</dbReference>
<gene>
    <name evidence="1" type="ORF">CRP01_21475</name>
</gene>
<dbReference type="Pfam" id="PF05013">
    <property type="entry name" value="FGase"/>
    <property type="match status" value="1"/>
</dbReference>
<accession>A0A2D0N856</accession>
<dbReference type="AlphaFoldDB" id="A0A2D0N856"/>
<evidence type="ECO:0000313" key="2">
    <source>
        <dbReference type="Proteomes" id="UP000223913"/>
    </source>
</evidence>
<proteinExistence type="predicted"/>
<dbReference type="GO" id="GO:0016787">
    <property type="term" value="F:hydrolase activity"/>
    <property type="evidence" value="ECO:0007669"/>
    <property type="project" value="UniProtKB-KW"/>
</dbReference>
<sequence length="272" mass="31456">MDTLHTAYTIERGNSPLITTAIHAGHEIRRGLSHYFQLSESDRLREEDPGTEIWADIGETRIIGRQSRFVVDLNRPPEKAIYLTPEDAWGLEVWQEKLPEREIEISRQTYNDFYADVRRLLDETAEKFGRFVVYDIHSYNHRREGPESEPADPEANPEVNIGTGSMDRKRWAPLVDGFIKSLQAYPFRGRQLDVRENVKFQGGAFSQWIHRNYPDTGCVLAIEFKKIYMDEWTGVPDRETIAKLRDALASTVPVTLKNLKILNQKVYSGIFD</sequence>
<protein>
    <submittedName>
        <fullName evidence="1">N-formylglutamate amidohydrolase</fullName>
    </submittedName>
</protein>
<name>A0A2D0N856_FLAN2</name>